<gene>
    <name evidence="7" type="primary">glgA</name>
    <name evidence="10" type="ORF">GTO91_17240</name>
</gene>
<comment type="similarity">
    <text evidence="3 7">Belongs to the glycosyltransferase 1 family. Bacterial/plant glycogen synthase subfamily.</text>
</comment>
<dbReference type="SUPFAM" id="SSF53756">
    <property type="entry name" value="UDP-Glycosyltransferase/glycogen phosphorylase"/>
    <property type="match status" value="1"/>
</dbReference>
<evidence type="ECO:0000256" key="1">
    <source>
        <dbReference type="ARBA" id="ARBA00001478"/>
    </source>
</evidence>
<evidence type="ECO:0000256" key="3">
    <source>
        <dbReference type="ARBA" id="ARBA00010281"/>
    </source>
</evidence>
<protein>
    <recommendedName>
        <fullName evidence="7">Glycogen synthase</fullName>
        <ecNumber evidence="7">2.4.1.21</ecNumber>
    </recommendedName>
    <alternativeName>
        <fullName evidence="7">Starch [bacterial glycogen] synthase</fullName>
    </alternativeName>
</protein>
<dbReference type="NCBIfam" id="TIGR02095">
    <property type="entry name" value="glgA"/>
    <property type="match status" value="1"/>
</dbReference>
<dbReference type="InterPro" id="IPR013534">
    <property type="entry name" value="Starch_synth_cat_dom"/>
</dbReference>
<dbReference type="EMBL" id="WXEY01000041">
    <property type="protein sequence ID" value="MZP31439.1"/>
    <property type="molecule type" value="Genomic_DNA"/>
</dbReference>
<dbReference type="InterPro" id="IPR011835">
    <property type="entry name" value="GS/SS"/>
</dbReference>
<feature type="binding site" evidence="7">
    <location>
        <position position="20"/>
    </location>
    <ligand>
        <name>ADP-alpha-D-glucose</name>
        <dbReference type="ChEBI" id="CHEBI:57498"/>
    </ligand>
</feature>
<dbReference type="GO" id="GO:0004373">
    <property type="term" value="F:alpha-1,4-glucan glucosyltransferase (UDP-glucose donor) activity"/>
    <property type="evidence" value="ECO:0007669"/>
    <property type="project" value="InterPro"/>
</dbReference>
<dbReference type="Pfam" id="PF08323">
    <property type="entry name" value="Glyco_transf_5"/>
    <property type="match status" value="1"/>
</dbReference>
<dbReference type="PANTHER" id="PTHR45825:SF11">
    <property type="entry name" value="ALPHA AMYLASE DOMAIN-CONTAINING PROTEIN"/>
    <property type="match status" value="1"/>
</dbReference>
<dbReference type="Pfam" id="PF00534">
    <property type="entry name" value="Glycos_transf_1"/>
    <property type="match status" value="1"/>
</dbReference>
<dbReference type="AlphaFoldDB" id="A0A845L818"/>
<comment type="pathway">
    <text evidence="7">Glycan biosynthesis; glycogen biosynthesis.</text>
</comment>
<evidence type="ECO:0000256" key="7">
    <source>
        <dbReference type="HAMAP-Rule" id="MF_00484"/>
    </source>
</evidence>
<dbReference type="GO" id="GO:0005978">
    <property type="term" value="P:glycogen biosynthetic process"/>
    <property type="evidence" value="ECO:0007669"/>
    <property type="project" value="UniProtKB-UniRule"/>
</dbReference>
<dbReference type="OrthoDB" id="9808590at2"/>
<feature type="domain" description="Glycosyl transferase family 1" evidence="8">
    <location>
        <begin position="287"/>
        <end position="449"/>
    </location>
</feature>
<feature type="domain" description="Starch synthase catalytic" evidence="9">
    <location>
        <begin position="7"/>
        <end position="241"/>
    </location>
</feature>
<evidence type="ECO:0000256" key="2">
    <source>
        <dbReference type="ARBA" id="ARBA00002764"/>
    </source>
</evidence>
<keyword evidence="6 7" id="KW-0320">Glycogen biosynthesis</keyword>
<evidence type="ECO:0000259" key="8">
    <source>
        <dbReference type="Pfam" id="PF00534"/>
    </source>
</evidence>
<dbReference type="CDD" id="cd03791">
    <property type="entry name" value="GT5_Glycogen_synthase_DULL1-like"/>
    <property type="match status" value="1"/>
</dbReference>
<evidence type="ECO:0000256" key="4">
    <source>
        <dbReference type="ARBA" id="ARBA00022676"/>
    </source>
</evidence>
<evidence type="ECO:0000256" key="6">
    <source>
        <dbReference type="ARBA" id="ARBA00023056"/>
    </source>
</evidence>
<dbReference type="EC" id="2.4.1.21" evidence="7"/>
<proteinExistence type="inferred from homology"/>
<comment type="caution">
    <text evidence="10">The sequence shown here is derived from an EMBL/GenBank/DDBJ whole genome shotgun (WGS) entry which is preliminary data.</text>
</comment>
<dbReference type="Gene3D" id="3.40.50.2000">
    <property type="entry name" value="Glycogen Phosphorylase B"/>
    <property type="match status" value="2"/>
</dbReference>
<dbReference type="UniPathway" id="UPA00164"/>
<dbReference type="GO" id="GO:0009011">
    <property type="term" value="F:alpha-1,4-glucan glucosyltransferase (ADP-glucose donor) activity"/>
    <property type="evidence" value="ECO:0007669"/>
    <property type="project" value="UniProtKB-UniRule"/>
</dbReference>
<dbReference type="PANTHER" id="PTHR45825">
    <property type="entry name" value="GRANULE-BOUND STARCH SYNTHASE 1, CHLOROPLASTIC/AMYLOPLASTIC"/>
    <property type="match status" value="1"/>
</dbReference>
<keyword evidence="11" id="KW-1185">Reference proteome</keyword>
<reference evidence="10 11" key="1">
    <citation type="submission" date="2020-01" db="EMBL/GenBank/DDBJ databases">
        <title>Whole-genome sequence of Heliobacterium undosum DSM 13378.</title>
        <authorList>
            <person name="Kyndt J.A."/>
            <person name="Meyer T.E."/>
        </authorList>
    </citation>
    <scope>NUCLEOTIDE SEQUENCE [LARGE SCALE GENOMIC DNA]</scope>
    <source>
        <strain evidence="10 11">DSM 13378</strain>
    </source>
</reference>
<comment type="catalytic activity">
    <reaction evidence="1 7">
        <text>[(1-&gt;4)-alpha-D-glucosyl](n) + ADP-alpha-D-glucose = [(1-&gt;4)-alpha-D-glucosyl](n+1) + ADP + H(+)</text>
        <dbReference type="Rhea" id="RHEA:18189"/>
        <dbReference type="Rhea" id="RHEA-COMP:9584"/>
        <dbReference type="Rhea" id="RHEA-COMP:9587"/>
        <dbReference type="ChEBI" id="CHEBI:15378"/>
        <dbReference type="ChEBI" id="CHEBI:15444"/>
        <dbReference type="ChEBI" id="CHEBI:57498"/>
        <dbReference type="ChEBI" id="CHEBI:456216"/>
        <dbReference type="EC" id="2.4.1.21"/>
    </reaction>
</comment>
<evidence type="ECO:0000313" key="11">
    <source>
        <dbReference type="Proteomes" id="UP000463470"/>
    </source>
</evidence>
<sequence>MTEQPLKVLFVSAEVVPFAKAGGLADVAGSLPRALASLGVDVRVAMPRHGQIPRGAYVTDYMVEVDARKETAVIREGRIEALPGGKPVPVYFIDNYQYFGRENIYGYSDDGERWGFFSRALLEMLEPIDFIPDILHFNDWQCGPAIALLKEEYRHHPAYRRIASVLTVHNLEYQGHFGRDILRFIGLRQDLFRPDALEFYGQVNYMKAGLVFADLINTVSRTYAEEIQTGEYGWGLEGLLRLRHSDLFGIVNGIDVEVYDPATDPHIPHHYSADNMDGKKRNKAELQRQFGLPVSDAPLLGLVHRLVDQKGIDLFEGIEEALFQEELQLVVVGQGDPRYEGLFRRLKQHFPEKVGLFIGFDSPLAQRVYAGSDFFLMPSRFEPCGLGQLIAFRYGAIPIVRSTGGLADTVTDARFPNGNGVVFETYQPDHFLEAIRRGLDLYRQKERWQQLVSRVMRLDHSWRRSADEYMQLYGRARRKVNPEL</sequence>
<evidence type="ECO:0000256" key="5">
    <source>
        <dbReference type="ARBA" id="ARBA00022679"/>
    </source>
</evidence>
<comment type="function">
    <text evidence="2 7">Synthesizes alpha-1,4-glucan chains using ADP-glucose.</text>
</comment>
<keyword evidence="5 7" id="KW-0808">Transferase</keyword>
<name>A0A845L818_9FIRM</name>
<accession>A0A845L818</accession>
<dbReference type="HAMAP" id="MF_00484">
    <property type="entry name" value="Glycogen_synth"/>
    <property type="match status" value="1"/>
</dbReference>
<dbReference type="RefSeq" id="WP_161259954.1">
    <property type="nucleotide sequence ID" value="NZ_WXEY01000041.1"/>
</dbReference>
<evidence type="ECO:0000313" key="10">
    <source>
        <dbReference type="EMBL" id="MZP31439.1"/>
    </source>
</evidence>
<evidence type="ECO:0000259" key="9">
    <source>
        <dbReference type="Pfam" id="PF08323"/>
    </source>
</evidence>
<keyword evidence="4 7" id="KW-0328">Glycosyltransferase</keyword>
<organism evidence="10 11">
    <name type="scientific">Heliomicrobium undosum</name>
    <dbReference type="NCBI Taxonomy" id="121734"/>
    <lineage>
        <taxon>Bacteria</taxon>
        <taxon>Bacillati</taxon>
        <taxon>Bacillota</taxon>
        <taxon>Clostridia</taxon>
        <taxon>Eubacteriales</taxon>
        <taxon>Heliobacteriaceae</taxon>
        <taxon>Heliomicrobium</taxon>
    </lineage>
</organism>
<dbReference type="InterPro" id="IPR001296">
    <property type="entry name" value="Glyco_trans_1"/>
</dbReference>
<dbReference type="Proteomes" id="UP000463470">
    <property type="component" value="Unassembled WGS sequence"/>
</dbReference>